<evidence type="ECO:0000256" key="9">
    <source>
        <dbReference type="PROSITE-ProRule" id="PRU00169"/>
    </source>
</evidence>
<evidence type="ECO:0000313" key="14">
    <source>
        <dbReference type="EMBL" id="TQE97736.1"/>
    </source>
</evidence>
<dbReference type="InterPro" id="IPR003594">
    <property type="entry name" value="HATPase_dom"/>
</dbReference>
<dbReference type="OrthoDB" id="9799345at2"/>
<evidence type="ECO:0000256" key="8">
    <source>
        <dbReference type="ARBA" id="ARBA00074306"/>
    </source>
</evidence>
<dbReference type="InterPro" id="IPR003661">
    <property type="entry name" value="HisK_dim/P_dom"/>
</dbReference>
<feature type="coiled-coil region" evidence="10">
    <location>
        <begin position="202"/>
        <end position="236"/>
    </location>
</feature>
<feature type="domain" description="Histidine kinase" evidence="12">
    <location>
        <begin position="236"/>
        <end position="458"/>
    </location>
</feature>
<dbReference type="Pfam" id="PF02518">
    <property type="entry name" value="HATPase_c"/>
    <property type="match status" value="1"/>
</dbReference>
<dbReference type="SUPFAM" id="SSF55874">
    <property type="entry name" value="ATPase domain of HSP90 chaperone/DNA topoisomerase II/histidine kinase"/>
    <property type="match status" value="1"/>
</dbReference>
<dbReference type="PRINTS" id="PR00344">
    <property type="entry name" value="BCTRLSENSOR"/>
</dbReference>
<evidence type="ECO:0000256" key="11">
    <source>
        <dbReference type="SAM" id="Phobius"/>
    </source>
</evidence>
<feature type="transmembrane region" description="Helical" evidence="11">
    <location>
        <begin position="103"/>
        <end position="136"/>
    </location>
</feature>
<evidence type="ECO:0000256" key="7">
    <source>
        <dbReference type="ARBA" id="ARBA00023012"/>
    </source>
</evidence>
<comment type="caution">
    <text evidence="14">The sequence shown here is derived from an EMBL/GenBank/DDBJ whole genome shotgun (WGS) entry which is preliminary data.</text>
</comment>
<dbReference type="InterPro" id="IPR004358">
    <property type="entry name" value="Sig_transdc_His_kin-like_C"/>
</dbReference>
<dbReference type="Gene3D" id="3.40.50.2300">
    <property type="match status" value="1"/>
</dbReference>
<dbReference type="Proteomes" id="UP000317371">
    <property type="component" value="Unassembled WGS sequence"/>
</dbReference>
<feature type="transmembrane region" description="Helical" evidence="11">
    <location>
        <begin position="148"/>
        <end position="175"/>
    </location>
</feature>
<feature type="transmembrane region" description="Helical" evidence="11">
    <location>
        <begin position="50"/>
        <end position="71"/>
    </location>
</feature>
<evidence type="ECO:0000256" key="3">
    <source>
        <dbReference type="ARBA" id="ARBA00012438"/>
    </source>
</evidence>
<dbReference type="GO" id="GO:0005886">
    <property type="term" value="C:plasma membrane"/>
    <property type="evidence" value="ECO:0007669"/>
    <property type="project" value="TreeGrafter"/>
</dbReference>
<keyword evidence="10" id="KW-0175">Coiled coil</keyword>
<proteinExistence type="inferred from homology"/>
<dbReference type="SMART" id="SM00448">
    <property type="entry name" value="REC"/>
    <property type="match status" value="1"/>
</dbReference>
<dbReference type="EMBL" id="VIGC01000002">
    <property type="protein sequence ID" value="TQE97736.1"/>
    <property type="molecule type" value="Genomic_DNA"/>
</dbReference>
<dbReference type="SUPFAM" id="SSF52172">
    <property type="entry name" value="CheY-like"/>
    <property type="match status" value="2"/>
</dbReference>
<dbReference type="PANTHER" id="PTHR43047">
    <property type="entry name" value="TWO-COMPONENT HISTIDINE PROTEIN KINASE"/>
    <property type="match status" value="1"/>
</dbReference>
<evidence type="ECO:0000313" key="15">
    <source>
        <dbReference type="Proteomes" id="UP000317371"/>
    </source>
</evidence>
<evidence type="ECO:0000259" key="12">
    <source>
        <dbReference type="PROSITE" id="PS50109"/>
    </source>
</evidence>
<dbReference type="InterPro" id="IPR005467">
    <property type="entry name" value="His_kinase_dom"/>
</dbReference>
<dbReference type="InterPro" id="IPR011006">
    <property type="entry name" value="CheY-like_superfamily"/>
</dbReference>
<evidence type="ECO:0000256" key="2">
    <source>
        <dbReference type="ARBA" id="ARBA00006402"/>
    </source>
</evidence>
<dbReference type="Gene3D" id="3.30.565.10">
    <property type="entry name" value="Histidine kinase-like ATPase, C-terminal domain"/>
    <property type="match status" value="1"/>
</dbReference>
<keyword evidence="7" id="KW-0902">Two-component regulatory system</keyword>
<dbReference type="GO" id="GO:0000155">
    <property type="term" value="F:phosphorelay sensor kinase activity"/>
    <property type="evidence" value="ECO:0007669"/>
    <property type="project" value="InterPro"/>
</dbReference>
<feature type="domain" description="Response regulatory" evidence="13">
    <location>
        <begin position="590"/>
        <end position="708"/>
    </location>
</feature>
<keyword evidence="11" id="KW-0472">Membrane</keyword>
<evidence type="ECO:0000256" key="6">
    <source>
        <dbReference type="ARBA" id="ARBA00022777"/>
    </source>
</evidence>
<dbReference type="EC" id="2.7.13.3" evidence="3"/>
<dbReference type="InterPro" id="IPR001789">
    <property type="entry name" value="Sig_transdc_resp-reg_receiver"/>
</dbReference>
<comment type="similarity">
    <text evidence="2">In the N-terminal section; belongs to the phytochrome family.</text>
</comment>
<dbReference type="Pfam" id="PF00512">
    <property type="entry name" value="HisKA"/>
    <property type="match status" value="1"/>
</dbReference>
<dbReference type="Pfam" id="PF00072">
    <property type="entry name" value="Response_reg"/>
    <property type="match status" value="1"/>
</dbReference>
<reference evidence="14 15" key="1">
    <citation type="submission" date="2019-06" db="EMBL/GenBank/DDBJ databases">
        <title>Genome sequence of Litorilinea aerophila BAA-2444.</title>
        <authorList>
            <person name="Maclea K.S."/>
            <person name="Maurais E.G."/>
            <person name="Iannazzi L.C."/>
        </authorList>
    </citation>
    <scope>NUCLEOTIDE SEQUENCE [LARGE SCALE GENOMIC DNA]</scope>
    <source>
        <strain evidence="14 15">ATCC BAA-2444</strain>
    </source>
</reference>
<comment type="catalytic activity">
    <reaction evidence="1">
        <text>ATP + protein L-histidine = ADP + protein N-phospho-L-histidine.</text>
        <dbReference type="EC" id="2.7.13.3"/>
    </reaction>
</comment>
<dbReference type="Gene3D" id="1.10.287.130">
    <property type="match status" value="1"/>
</dbReference>
<evidence type="ECO:0000259" key="13">
    <source>
        <dbReference type="PROSITE" id="PS50110"/>
    </source>
</evidence>
<keyword evidence="15" id="KW-1185">Reference proteome</keyword>
<evidence type="ECO:0000256" key="5">
    <source>
        <dbReference type="ARBA" id="ARBA00022679"/>
    </source>
</evidence>
<dbReference type="RefSeq" id="WP_141608463.1">
    <property type="nucleotide sequence ID" value="NZ_VIGC02000002.1"/>
</dbReference>
<dbReference type="SMART" id="SM00388">
    <property type="entry name" value="HisKA"/>
    <property type="match status" value="1"/>
</dbReference>
<evidence type="ECO:0000256" key="10">
    <source>
        <dbReference type="SAM" id="Coils"/>
    </source>
</evidence>
<gene>
    <name evidence="14" type="ORF">FKZ61_02365</name>
</gene>
<dbReference type="InterPro" id="IPR036097">
    <property type="entry name" value="HisK_dim/P_sf"/>
</dbReference>
<keyword evidence="5" id="KW-0808">Transferase</keyword>
<dbReference type="PROSITE" id="PS50109">
    <property type="entry name" value="HIS_KIN"/>
    <property type="match status" value="1"/>
</dbReference>
<evidence type="ECO:0000256" key="1">
    <source>
        <dbReference type="ARBA" id="ARBA00000085"/>
    </source>
</evidence>
<feature type="transmembrane region" description="Helical" evidence="11">
    <location>
        <begin position="25"/>
        <end position="44"/>
    </location>
</feature>
<dbReference type="CDD" id="cd16922">
    <property type="entry name" value="HATPase_EvgS-ArcB-TorS-like"/>
    <property type="match status" value="1"/>
</dbReference>
<organism evidence="14 15">
    <name type="scientific">Litorilinea aerophila</name>
    <dbReference type="NCBI Taxonomy" id="1204385"/>
    <lineage>
        <taxon>Bacteria</taxon>
        <taxon>Bacillati</taxon>
        <taxon>Chloroflexota</taxon>
        <taxon>Caldilineae</taxon>
        <taxon>Caldilineales</taxon>
        <taxon>Caldilineaceae</taxon>
        <taxon>Litorilinea</taxon>
    </lineage>
</organism>
<dbReference type="GO" id="GO:0009927">
    <property type="term" value="F:histidine phosphotransfer kinase activity"/>
    <property type="evidence" value="ECO:0007669"/>
    <property type="project" value="TreeGrafter"/>
</dbReference>
<dbReference type="InterPro" id="IPR036890">
    <property type="entry name" value="HATPase_C_sf"/>
</dbReference>
<dbReference type="SUPFAM" id="SSF47384">
    <property type="entry name" value="Homodimeric domain of signal transducing histidine kinase"/>
    <property type="match status" value="1"/>
</dbReference>
<accession>A0A540VM20</accession>
<keyword evidence="4 9" id="KW-0597">Phosphoprotein</keyword>
<dbReference type="InParanoid" id="A0A540VM20"/>
<keyword evidence="11" id="KW-1133">Transmembrane helix</keyword>
<keyword evidence="11" id="KW-0812">Transmembrane</keyword>
<dbReference type="PANTHER" id="PTHR43047:SF72">
    <property type="entry name" value="OSMOSENSING HISTIDINE PROTEIN KINASE SLN1"/>
    <property type="match status" value="1"/>
</dbReference>
<keyword evidence="6 14" id="KW-0418">Kinase</keyword>
<feature type="modified residue" description="4-aspartylphosphate" evidence="9">
    <location>
        <position position="641"/>
    </location>
</feature>
<dbReference type="SMART" id="SM00387">
    <property type="entry name" value="HATPase_c"/>
    <property type="match status" value="1"/>
</dbReference>
<dbReference type="CDD" id="cd00082">
    <property type="entry name" value="HisKA"/>
    <property type="match status" value="1"/>
</dbReference>
<dbReference type="CDD" id="cd17574">
    <property type="entry name" value="REC_OmpR"/>
    <property type="match status" value="1"/>
</dbReference>
<feature type="transmembrane region" description="Helical" evidence="11">
    <location>
        <begin position="78"/>
        <end position="97"/>
    </location>
</feature>
<protein>
    <recommendedName>
        <fullName evidence="8">Circadian input-output histidine kinase CikA</fullName>
        <ecNumber evidence="3">2.7.13.3</ecNumber>
    </recommendedName>
</protein>
<dbReference type="PROSITE" id="PS50110">
    <property type="entry name" value="RESPONSE_REGULATORY"/>
    <property type="match status" value="1"/>
</dbReference>
<name>A0A540VM20_9CHLR</name>
<evidence type="ECO:0000256" key="4">
    <source>
        <dbReference type="ARBA" id="ARBA00022553"/>
    </source>
</evidence>
<dbReference type="AlphaFoldDB" id="A0A540VM20"/>
<sequence>MFRGMAYFFDEGFDLANLAELHTQLTGRLGLFTAAVGGVLAWLVLPMNPFPLALEGLLAGLAGLGAGVYWLNRRHVQWARYLLIAGLTGLLLGAMWLNGLPWLPFLLLPLVVVGAFLMPWGVVIPAVLVLGLAWFLEQQGLRAYGWRGLALTTAVTLGLSWLAVYTLYTVLAWAWQLQERANRLLEDVRIHRGELSRTLHAVELSNRLLRRAQQELVVARQQAEEARRMKEQFAANVSHELRTPLNLILGFSEIMHLSPEIYGPMEWPMALRRDVYQIYRSARHLLEMIDDVLDLSRFELAGFVLDKEVTDLGGLVRETVEMAQDLFRGRPVRLETLVPPNLPPLLLDRIRIRQTLLNLLNNAARFTEQGSVRVEVRRVRGEVQIRVQDTGPGIPPEELPHLFDEFYQVDRSLHRTHGGTGLGLAICKHFVEAHDGRIWVESELGKGSTFTFTLPIPEEAVSLSRLYLSRPLPAQPASGLPTLLVLDPDPGVAILLDRHLTDYEVIHVARPEALEASLALHRPQAVIWNVLPGEEREDRSLFALPVPLIQCSLPSQAWVAADLQVTACLNKPITARRLLDAIHQVGAVHDILVVDDDRNFCQLVERMLEAGGGGWTVRSCYGGEQGLQALRERVPDLLLLDLIMPGCDGFQVLQAMRQEHRWADLPVIVLTATSFAEDVLNRRGSRLLLHHPDGARPAEVLSCLQALLHAMEPRDPERIPWPSPTVS</sequence>
<dbReference type="FunFam" id="3.30.565.10:FF:000010">
    <property type="entry name" value="Sensor histidine kinase RcsC"/>
    <property type="match status" value="1"/>
</dbReference>